<keyword evidence="5" id="KW-0547">Nucleotide-binding</keyword>
<dbReference type="InterPro" id="IPR017871">
    <property type="entry name" value="ABC_transporter-like_CS"/>
</dbReference>
<feature type="domain" description="ABC transporter" evidence="10">
    <location>
        <begin position="6"/>
        <end position="242"/>
    </location>
</feature>
<keyword evidence="9" id="KW-0472">Membrane</keyword>
<evidence type="ECO:0000256" key="8">
    <source>
        <dbReference type="ARBA" id="ARBA00023065"/>
    </source>
</evidence>
<dbReference type="PROSITE" id="PS50893">
    <property type="entry name" value="ABC_TRANSPORTER_2"/>
    <property type="match status" value="1"/>
</dbReference>
<evidence type="ECO:0000256" key="5">
    <source>
        <dbReference type="ARBA" id="ARBA00022741"/>
    </source>
</evidence>
<evidence type="ECO:0000256" key="6">
    <source>
        <dbReference type="ARBA" id="ARBA00022840"/>
    </source>
</evidence>
<dbReference type="RefSeq" id="WP_174881221.1">
    <property type="nucleotide sequence ID" value="NZ_CADEPK010000326.1"/>
</dbReference>
<dbReference type="EMBL" id="JAUSTZ010000017">
    <property type="protein sequence ID" value="MDQ0228233.1"/>
    <property type="molecule type" value="Genomic_DNA"/>
</dbReference>
<comment type="caution">
    <text evidence="11">The sequence shown here is derived from an EMBL/GenBank/DDBJ whole genome shotgun (WGS) entry which is preliminary data.</text>
</comment>
<gene>
    <name evidence="11" type="ORF">J2S02_004613</name>
</gene>
<evidence type="ECO:0000256" key="2">
    <source>
        <dbReference type="ARBA" id="ARBA00022448"/>
    </source>
</evidence>
<evidence type="ECO:0000256" key="9">
    <source>
        <dbReference type="ARBA" id="ARBA00023136"/>
    </source>
</evidence>
<dbReference type="Proteomes" id="UP001232245">
    <property type="component" value="Unassembled WGS sequence"/>
</dbReference>
<evidence type="ECO:0000256" key="7">
    <source>
        <dbReference type="ARBA" id="ARBA00023004"/>
    </source>
</evidence>
<evidence type="ECO:0000259" key="10">
    <source>
        <dbReference type="PROSITE" id="PS50893"/>
    </source>
</evidence>
<dbReference type="CDD" id="cd03214">
    <property type="entry name" value="ABC_Iron-Siderophores_B12_Hemin"/>
    <property type="match status" value="1"/>
</dbReference>
<evidence type="ECO:0000256" key="1">
    <source>
        <dbReference type="ARBA" id="ARBA00004202"/>
    </source>
</evidence>
<dbReference type="Gene3D" id="3.40.50.300">
    <property type="entry name" value="P-loop containing nucleotide triphosphate hydrolases"/>
    <property type="match status" value="1"/>
</dbReference>
<name>A0ABT9Z7J8_9BACI</name>
<keyword evidence="4" id="KW-0410">Iron transport</keyword>
<keyword evidence="8" id="KW-0406">Ion transport</keyword>
<dbReference type="PROSITE" id="PS00211">
    <property type="entry name" value="ABC_TRANSPORTER_1"/>
    <property type="match status" value="1"/>
</dbReference>
<protein>
    <submittedName>
        <fullName evidence="11">Iron complex transport system ATP-binding protein</fullName>
    </submittedName>
</protein>
<dbReference type="InterPro" id="IPR051535">
    <property type="entry name" value="Siderophore_ABC-ATPase"/>
</dbReference>
<dbReference type="SMART" id="SM00382">
    <property type="entry name" value="AAA"/>
    <property type="match status" value="1"/>
</dbReference>
<reference evidence="11 12" key="1">
    <citation type="submission" date="2023-07" db="EMBL/GenBank/DDBJ databases">
        <title>Genomic Encyclopedia of Type Strains, Phase IV (KMG-IV): sequencing the most valuable type-strain genomes for metagenomic binning, comparative biology and taxonomic classification.</title>
        <authorList>
            <person name="Goeker M."/>
        </authorList>
    </citation>
    <scope>NUCLEOTIDE SEQUENCE [LARGE SCALE GENOMIC DNA]</scope>
    <source>
        <strain evidence="11 12">DSM 17723</strain>
    </source>
</reference>
<evidence type="ECO:0000313" key="11">
    <source>
        <dbReference type="EMBL" id="MDQ0228233.1"/>
    </source>
</evidence>
<sequence>MEDFAIRIENLYVGISGMNIIENISLQFPKGKITVLIGINGSGKSTLLKAISKILPIKKGNIYLNGKATHEMSFRELAKKLAMLPQTYDSQLSMTVRELVEQGRFPHSGALKMLRKQDHIAIEYALELTNLSTFQNRQLDELSGGERQRAWLALSLAQASDILLLDEPTTFLDVRHQLDLLNLIKQLNHNENKTIVMVLHDINQALNYADHIIILKDRGIYAQGNPHKVITEQMLMDVYKVKARIIEDPLSGHSVCIPYQSVGHTI</sequence>
<dbReference type="Pfam" id="PF00005">
    <property type="entry name" value="ABC_tran"/>
    <property type="match status" value="1"/>
</dbReference>
<keyword evidence="12" id="KW-1185">Reference proteome</keyword>
<dbReference type="PANTHER" id="PTHR42771">
    <property type="entry name" value="IRON(3+)-HYDROXAMATE IMPORT ATP-BINDING PROTEIN FHUC"/>
    <property type="match status" value="1"/>
</dbReference>
<keyword evidence="2" id="KW-0813">Transport</keyword>
<organism evidence="11 12">
    <name type="scientific">Metabacillus niabensis</name>
    <dbReference type="NCBI Taxonomy" id="324854"/>
    <lineage>
        <taxon>Bacteria</taxon>
        <taxon>Bacillati</taxon>
        <taxon>Bacillota</taxon>
        <taxon>Bacilli</taxon>
        <taxon>Bacillales</taxon>
        <taxon>Bacillaceae</taxon>
        <taxon>Metabacillus</taxon>
    </lineage>
</organism>
<keyword evidence="3" id="KW-1003">Cell membrane</keyword>
<dbReference type="GO" id="GO:0005524">
    <property type="term" value="F:ATP binding"/>
    <property type="evidence" value="ECO:0007669"/>
    <property type="project" value="UniProtKB-KW"/>
</dbReference>
<comment type="subcellular location">
    <subcellularLocation>
        <location evidence="1">Cell membrane</location>
        <topology evidence="1">Peripheral membrane protein</topology>
    </subcellularLocation>
</comment>
<keyword evidence="6 11" id="KW-0067">ATP-binding</keyword>
<dbReference type="PANTHER" id="PTHR42771:SF2">
    <property type="entry name" value="IRON(3+)-HYDROXAMATE IMPORT ATP-BINDING PROTEIN FHUC"/>
    <property type="match status" value="1"/>
</dbReference>
<dbReference type="InterPro" id="IPR003593">
    <property type="entry name" value="AAA+_ATPase"/>
</dbReference>
<evidence type="ECO:0000313" key="12">
    <source>
        <dbReference type="Proteomes" id="UP001232245"/>
    </source>
</evidence>
<evidence type="ECO:0000256" key="3">
    <source>
        <dbReference type="ARBA" id="ARBA00022475"/>
    </source>
</evidence>
<proteinExistence type="predicted"/>
<evidence type="ECO:0000256" key="4">
    <source>
        <dbReference type="ARBA" id="ARBA00022496"/>
    </source>
</evidence>
<dbReference type="InterPro" id="IPR003439">
    <property type="entry name" value="ABC_transporter-like_ATP-bd"/>
</dbReference>
<keyword evidence="7" id="KW-0408">Iron</keyword>
<accession>A0ABT9Z7J8</accession>
<dbReference type="SUPFAM" id="SSF52540">
    <property type="entry name" value="P-loop containing nucleoside triphosphate hydrolases"/>
    <property type="match status" value="1"/>
</dbReference>
<dbReference type="InterPro" id="IPR027417">
    <property type="entry name" value="P-loop_NTPase"/>
</dbReference>